<keyword evidence="6 11" id="KW-0547">Nucleotide-binding</keyword>
<keyword evidence="5 11" id="KW-0808">Transferase</keyword>
<dbReference type="PANTHER" id="PTHR21087:SF16">
    <property type="entry name" value="SHIKIMATE KINASE 1, CHLOROPLASTIC"/>
    <property type="match status" value="1"/>
</dbReference>
<dbReference type="Proteomes" id="UP000199658">
    <property type="component" value="Unassembled WGS sequence"/>
</dbReference>
<protein>
    <recommendedName>
        <fullName evidence="3 11">Shikimate kinase</fullName>
        <shortName evidence="11">SK</shortName>
        <ecNumber evidence="3 11">2.7.1.71</ecNumber>
    </recommendedName>
</protein>
<dbReference type="GO" id="GO:0009423">
    <property type="term" value="P:chorismate biosynthetic process"/>
    <property type="evidence" value="ECO:0007669"/>
    <property type="project" value="UniProtKB-UniRule"/>
</dbReference>
<organism evidence="12 13">
    <name type="scientific">Litoreibacter janthinus</name>
    <dbReference type="NCBI Taxonomy" id="670154"/>
    <lineage>
        <taxon>Bacteria</taxon>
        <taxon>Pseudomonadati</taxon>
        <taxon>Pseudomonadota</taxon>
        <taxon>Alphaproteobacteria</taxon>
        <taxon>Rhodobacterales</taxon>
        <taxon>Roseobacteraceae</taxon>
        <taxon>Litoreibacter</taxon>
    </lineage>
</organism>
<dbReference type="GO" id="GO:0008652">
    <property type="term" value="P:amino acid biosynthetic process"/>
    <property type="evidence" value="ECO:0007669"/>
    <property type="project" value="UniProtKB-KW"/>
</dbReference>
<feature type="binding site" evidence="11">
    <location>
        <position position="87"/>
    </location>
    <ligand>
        <name>substrate</name>
    </ligand>
</feature>
<evidence type="ECO:0000313" key="13">
    <source>
        <dbReference type="Proteomes" id="UP000199658"/>
    </source>
</evidence>
<dbReference type="NCBIfam" id="NF010552">
    <property type="entry name" value="PRK13946.1"/>
    <property type="match status" value="1"/>
</dbReference>
<dbReference type="STRING" id="670154.SAMN04488002_1537"/>
<proteinExistence type="inferred from homology"/>
<dbReference type="GO" id="GO:0005524">
    <property type="term" value="F:ATP binding"/>
    <property type="evidence" value="ECO:0007669"/>
    <property type="project" value="UniProtKB-UniRule"/>
</dbReference>
<dbReference type="GO" id="GO:0004765">
    <property type="term" value="F:shikimate kinase activity"/>
    <property type="evidence" value="ECO:0007669"/>
    <property type="project" value="UniProtKB-UniRule"/>
</dbReference>
<evidence type="ECO:0000256" key="11">
    <source>
        <dbReference type="HAMAP-Rule" id="MF_00109"/>
    </source>
</evidence>
<keyword evidence="8 11" id="KW-0067">ATP-binding</keyword>
<keyword evidence="7 11" id="KW-0418">Kinase</keyword>
<dbReference type="InterPro" id="IPR031322">
    <property type="entry name" value="Shikimate/glucono_kinase"/>
</dbReference>
<comment type="similarity">
    <text evidence="2 11">Belongs to the shikimate kinase family.</text>
</comment>
<dbReference type="GO" id="GO:0005829">
    <property type="term" value="C:cytosol"/>
    <property type="evidence" value="ECO:0007669"/>
    <property type="project" value="TreeGrafter"/>
</dbReference>
<feature type="binding site" evidence="11">
    <location>
        <position position="144"/>
    </location>
    <ligand>
        <name>substrate</name>
    </ligand>
</feature>
<dbReference type="Gene3D" id="3.40.50.300">
    <property type="entry name" value="P-loop containing nucleotide triphosphate hydrolases"/>
    <property type="match status" value="1"/>
</dbReference>
<dbReference type="HAMAP" id="MF_00109">
    <property type="entry name" value="Shikimate_kinase"/>
    <property type="match status" value="1"/>
</dbReference>
<dbReference type="PROSITE" id="PS01128">
    <property type="entry name" value="SHIKIMATE_KINASE"/>
    <property type="match status" value="1"/>
</dbReference>
<keyword evidence="4 11" id="KW-0028">Amino-acid biosynthesis</keyword>
<comment type="function">
    <text evidence="11">Catalyzes the specific phosphorylation of the 3-hydroxyl group of shikimic acid using ATP as a cosubstrate.</text>
</comment>
<feature type="binding site" evidence="11">
    <location>
        <position position="23"/>
    </location>
    <ligand>
        <name>Mg(2+)</name>
        <dbReference type="ChEBI" id="CHEBI:18420"/>
    </ligand>
</feature>
<evidence type="ECO:0000256" key="8">
    <source>
        <dbReference type="ARBA" id="ARBA00022840"/>
    </source>
</evidence>
<evidence type="ECO:0000256" key="2">
    <source>
        <dbReference type="ARBA" id="ARBA00006997"/>
    </source>
</evidence>
<name>A0A1I6GIK8_9RHOB</name>
<keyword evidence="11" id="KW-0460">Magnesium</keyword>
<comment type="subcellular location">
    <subcellularLocation>
        <location evidence="11">Cytoplasm</location>
    </subcellularLocation>
</comment>
<accession>A0A1I6GIK8</accession>
<keyword evidence="13" id="KW-1185">Reference proteome</keyword>
<evidence type="ECO:0000256" key="3">
    <source>
        <dbReference type="ARBA" id="ARBA00012154"/>
    </source>
</evidence>
<dbReference type="SUPFAM" id="SSF52540">
    <property type="entry name" value="P-loop containing nucleoside triphosphate hydrolases"/>
    <property type="match status" value="1"/>
</dbReference>
<dbReference type="InterPro" id="IPR027417">
    <property type="entry name" value="P-loop_NTPase"/>
</dbReference>
<dbReference type="OrthoDB" id="9800332at2"/>
<evidence type="ECO:0000256" key="1">
    <source>
        <dbReference type="ARBA" id="ARBA00004842"/>
    </source>
</evidence>
<dbReference type="InterPro" id="IPR023000">
    <property type="entry name" value="Shikimate_kinase_CS"/>
</dbReference>
<gene>
    <name evidence="11" type="primary">aroK</name>
    <name evidence="12" type="ORF">SAMN04488002_1537</name>
</gene>
<reference evidence="13" key="1">
    <citation type="submission" date="2016-10" db="EMBL/GenBank/DDBJ databases">
        <authorList>
            <person name="Varghese N."/>
            <person name="Submissions S."/>
        </authorList>
    </citation>
    <scope>NUCLEOTIDE SEQUENCE [LARGE SCALE GENOMIC DNA]</scope>
    <source>
        <strain evidence="13">DSM 26921</strain>
    </source>
</reference>
<comment type="catalytic activity">
    <reaction evidence="10 11">
        <text>shikimate + ATP = 3-phosphoshikimate + ADP + H(+)</text>
        <dbReference type="Rhea" id="RHEA:13121"/>
        <dbReference type="ChEBI" id="CHEBI:15378"/>
        <dbReference type="ChEBI" id="CHEBI:30616"/>
        <dbReference type="ChEBI" id="CHEBI:36208"/>
        <dbReference type="ChEBI" id="CHEBI:145989"/>
        <dbReference type="ChEBI" id="CHEBI:456216"/>
        <dbReference type="EC" id="2.7.1.71"/>
    </reaction>
</comment>
<evidence type="ECO:0000256" key="4">
    <source>
        <dbReference type="ARBA" id="ARBA00022605"/>
    </source>
</evidence>
<evidence type="ECO:0000256" key="5">
    <source>
        <dbReference type="ARBA" id="ARBA00022679"/>
    </source>
</evidence>
<dbReference type="AlphaFoldDB" id="A0A1I6GIK8"/>
<comment type="pathway">
    <text evidence="1 11">Metabolic intermediate biosynthesis; chorismate biosynthesis; chorismate from D-erythrose 4-phosphate and phosphoenolpyruvate: step 5/7.</text>
</comment>
<comment type="subunit">
    <text evidence="11">Monomer.</text>
</comment>
<feature type="binding site" evidence="11">
    <location>
        <position position="65"/>
    </location>
    <ligand>
        <name>substrate</name>
    </ligand>
</feature>
<dbReference type="GO" id="GO:0000287">
    <property type="term" value="F:magnesium ion binding"/>
    <property type="evidence" value="ECO:0007669"/>
    <property type="project" value="UniProtKB-UniRule"/>
</dbReference>
<evidence type="ECO:0000256" key="10">
    <source>
        <dbReference type="ARBA" id="ARBA00048567"/>
    </source>
</evidence>
<dbReference type="GO" id="GO:0009073">
    <property type="term" value="P:aromatic amino acid family biosynthetic process"/>
    <property type="evidence" value="ECO:0007669"/>
    <property type="project" value="UniProtKB-KW"/>
</dbReference>
<comment type="caution">
    <text evidence="11">Lacks conserved residue(s) required for the propagation of feature annotation.</text>
</comment>
<feature type="binding site" evidence="11">
    <location>
        <begin position="19"/>
        <end position="24"/>
    </location>
    <ligand>
        <name>ATP</name>
        <dbReference type="ChEBI" id="CHEBI:30616"/>
    </ligand>
</feature>
<dbReference type="PANTHER" id="PTHR21087">
    <property type="entry name" value="SHIKIMATE KINASE"/>
    <property type="match status" value="1"/>
</dbReference>
<keyword evidence="11" id="KW-0479">Metal-binding</keyword>
<feature type="binding site" evidence="11">
    <location>
        <position position="125"/>
    </location>
    <ligand>
        <name>ATP</name>
        <dbReference type="ChEBI" id="CHEBI:30616"/>
    </ligand>
</feature>
<keyword evidence="11" id="KW-0963">Cytoplasm</keyword>
<comment type="cofactor">
    <cofactor evidence="11">
        <name>Mg(2+)</name>
        <dbReference type="ChEBI" id="CHEBI:18420"/>
    </cofactor>
    <text evidence="11">Binds 1 Mg(2+) ion per subunit.</text>
</comment>
<evidence type="ECO:0000313" key="12">
    <source>
        <dbReference type="EMBL" id="SFR42035.1"/>
    </source>
</evidence>
<sequence>MPPRPMTLTRPLVLVGMMGAGKTAIGGAVARKLGVPFLDSDEELVRAANRSIAEIFERDGEAFFRARETEVISRLLDGVPAVLSTGGGAFLSEANRAMIDEKAVSVWLKADLPLLWDRVRHKKTRPLLRTDDPLATLTEIYNARIPVYSLAKLSVEARAEYSIDTMADKVIKTLKDAQLLKDAET</sequence>
<dbReference type="EMBL" id="FOYO01000001">
    <property type="protein sequence ID" value="SFR42035.1"/>
    <property type="molecule type" value="Genomic_DNA"/>
</dbReference>
<dbReference type="InterPro" id="IPR000623">
    <property type="entry name" value="Shikimate_kinase/TSH1"/>
</dbReference>
<dbReference type="PRINTS" id="PR01100">
    <property type="entry name" value="SHIKIMTKNASE"/>
</dbReference>
<dbReference type="Pfam" id="PF01202">
    <property type="entry name" value="SKI"/>
    <property type="match status" value="1"/>
</dbReference>
<dbReference type="CDD" id="cd00464">
    <property type="entry name" value="SK"/>
    <property type="match status" value="1"/>
</dbReference>
<evidence type="ECO:0000256" key="9">
    <source>
        <dbReference type="ARBA" id="ARBA00023141"/>
    </source>
</evidence>
<feature type="binding site" evidence="11">
    <location>
        <position position="41"/>
    </location>
    <ligand>
        <name>substrate</name>
    </ligand>
</feature>
<evidence type="ECO:0000256" key="7">
    <source>
        <dbReference type="ARBA" id="ARBA00022777"/>
    </source>
</evidence>
<dbReference type="EC" id="2.7.1.71" evidence="3 11"/>
<dbReference type="UniPathway" id="UPA00053">
    <property type="reaction ID" value="UER00088"/>
</dbReference>
<keyword evidence="9 11" id="KW-0057">Aromatic amino acid biosynthesis</keyword>
<evidence type="ECO:0000256" key="6">
    <source>
        <dbReference type="ARBA" id="ARBA00022741"/>
    </source>
</evidence>